<sequence length="104" mass="10570">MKTLVVAGAATLLMSVVAAPTAAAATIWEMPSLVGMNLADAEALYEETVGEEGPWLDIINRAPAASGAIAAPVMWEVCQQAPSAGAKIAAKSYTAVAVNRPGKC</sequence>
<organism evidence="2 3">
    <name type="scientific">Mycolicibacterium frederiksbergense</name>
    <dbReference type="NCBI Taxonomy" id="117567"/>
    <lineage>
        <taxon>Bacteria</taxon>
        <taxon>Bacillati</taxon>
        <taxon>Actinomycetota</taxon>
        <taxon>Actinomycetes</taxon>
        <taxon>Mycobacteriales</taxon>
        <taxon>Mycobacteriaceae</taxon>
        <taxon>Mycolicibacterium</taxon>
    </lineage>
</organism>
<evidence type="ECO:0000256" key="1">
    <source>
        <dbReference type="SAM" id="SignalP"/>
    </source>
</evidence>
<evidence type="ECO:0000313" key="3">
    <source>
        <dbReference type="Proteomes" id="UP000501849"/>
    </source>
</evidence>
<protein>
    <recommendedName>
        <fullName evidence="4">PASTA domain-containing protein</fullName>
    </recommendedName>
</protein>
<proteinExistence type="predicted"/>
<keyword evidence="1" id="KW-0732">Signal</keyword>
<accession>A0A6H0S4D6</accession>
<dbReference type="EMBL" id="CP038799">
    <property type="protein sequence ID" value="QIV81195.1"/>
    <property type="molecule type" value="Genomic_DNA"/>
</dbReference>
<dbReference type="KEGG" id="mfre:EXE63_10070"/>
<feature type="signal peptide" evidence="1">
    <location>
        <begin position="1"/>
        <end position="18"/>
    </location>
</feature>
<evidence type="ECO:0000313" key="2">
    <source>
        <dbReference type="EMBL" id="QIV81195.1"/>
    </source>
</evidence>
<evidence type="ECO:0008006" key="4">
    <source>
        <dbReference type="Google" id="ProtNLM"/>
    </source>
</evidence>
<dbReference type="AlphaFoldDB" id="A0A6H0S4D6"/>
<reference evidence="2 3" key="1">
    <citation type="submission" date="2019-04" db="EMBL/GenBank/DDBJ databases">
        <title>Draft, Whole-Genome Sequence of the Anthracene-degrading Mycobacterium frederiksbergense LB501T, Isolated from a Polycyclic Aromatic Hydrocarbon (PAH)-Contaminated Soil.</title>
        <authorList>
            <person name="Augelletti F."/>
        </authorList>
    </citation>
    <scope>NUCLEOTIDE SEQUENCE [LARGE SCALE GENOMIC DNA]</scope>
    <source>
        <strain evidence="2 3">LB 501T</strain>
    </source>
</reference>
<gene>
    <name evidence="2" type="ORF">EXE63_10070</name>
</gene>
<keyword evidence="3" id="KW-1185">Reference proteome</keyword>
<name>A0A6H0S4D6_9MYCO</name>
<feature type="chain" id="PRO_5039034387" description="PASTA domain-containing protein" evidence="1">
    <location>
        <begin position="19"/>
        <end position="104"/>
    </location>
</feature>
<dbReference type="Proteomes" id="UP000501849">
    <property type="component" value="Chromosome"/>
</dbReference>
<dbReference type="RefSeq" id="WP_168141822.1">
    <property type="nucleotide sequence ID" value="NZ_CP038799.1"/>
</dbReference>